<dbReference type="AlphaFoldDB" id="A0AAW2ZI98"/>
<protein>
    <recommendedName>
        <fullName evidence="1">RGS domain-containing protein</fullName>
    </recommendedName>
</protein>
<evidence type="ECO:0000313" key="3">
    <source>
        <dbReference type="Proteomes" id="UP001431209"/>
    </source>
</evidence>
<name>A0AAW2ZI98_9EUKA</name>
<dbReference type="Proteomes" id="UP001431209">
    <property type="component" value="Unassembled WGS sequence"/>
</dbReference>
<accession>A0AAW2ZI98</accession>
<dbReference type="InterPro" id="IPR016137">
    <property type="entry name" value="RGS"/>
</dbReference>
<sequence length="404" mass="46846">MQSVHLESVFECHRMYEDFLDHLEDTHSTSPLLFLVEVRRLFKDNSHELITSILNKFIKEDSEFEIDLMEDERNKLVNAVCKNTPSEYMLLLKRIYNSVYIELSTDDFGLYLNSKRFNVLCKALGTEHLDQLSKPATIKEKLNSFNEAQITSQDIGFALQMSESTHQWKLVSNKSPMKKKRKDYYTYATTHNICVNNLYSLPMFKSSGYLDCSAEVALYALIDDEFSSRIYLPPITTVNKRIAYERTEKDYSQIVAYVEFKIPFAKTRHSIGMGTLAYDENRKCYIWIIKSTDGLPAELEIHRVTKKTVGTTTLAAFLIYPMSERRCRFVSMIYNDAKLSKPVQSLSALALKDYGKQLHFKWSKYIRIRGRKGPVFGGFEDALQDNREKYGTKMSWPSNLPLAL</sequence>
<gene>
    <name evidence="2" type="ORF">AKO1_013545</name>
</gene>
<evidence type="ECO:0000313" key="2">
    <source>
        <dbReference type="EMBL" id="KAL0488866.1"/>
    </source>
</evidence>
<dbReference type="SUPFAM" id="SSF55961">
    <property type="entry name" value="Bet v1-like"/>
    <property type="match status" value="1"/>
</dbReference>
<dbReference type="InterPro" id="IPR036305">
    <property type="entry name" value="RGS_sf"/>
</dbReference>
<keyword evidence="3" id="KW-1185">Reference proteome</keyword>
<proteinExistence type="predicted"/>
<feature type="domain" description="RGS" evidence="1">
    <location>
        <begin position="6"/>
        <end position="118"/>
    </location>
</feature>
<organism evidence="2 3">
    <name type="scientific">Acrasis kona</name>
    <dbReference type="NCBI Taxonomy" id="1008807"/>
    <lineage>
        <taxon>Eukaryota</taxon>
        <taxon>Discoba</taxon>
        <taxon>Heterolobosea</taxon>
        <taxon>Tetramitia</taxon>
        <taxon>Eutetramitia</taxon>
        <taxon>Acrasidae</taxon>
        <taxon>Acrasis</taxon>
    </lineage>
</organism>
<dbReference type="EMBL" id="JAOPGA020001485">
    <property type="protein sequence ID" value="KAL0488866.1"/>
    <property type="molecule type" value="Genomic_DNA"/>
</dbReference>
<dbReference type="Gene3D" id="3.30.530.20">
    <property type="match status" value="1"/>
</dbReference>
<dbReference type="Gene3D" id="1.10.167.10">
    <property type="entry name" value="Regulator of G-protein Signalling 4, domain 2"/>
    <property type="match status" value="1"/>
</dbReference>
<dbReference type="InterPro" id="IPR023393">
    <property type="entry name" value="START-like_dom_sf"/>
</dbReference>
<comment type="caution">
    <text evidence="2">The sequence shown here is derived from an EMBL/GenBank/DDBJ whole genome shotgun (WGS) entry which is preliminary data.</text>
</comment>
<dbReference type="Pfam" id="PF00615">
    <property type="entry name" value="RGS"/>
    <property type="match status" value="1"/>
</dbReference>
<reference evidence="2 3" key="1">
    <citation type="submission" date="2024-03" db="EMBL/GenBank/DDBJ databases">
        <title>The Acrasis kona genome and developmental transcriptomes reveal deep origins of eukaryotic multicellular pathways.</title>
        <authorList>
            <person name="Sheikh S."/>
            <person name="Fu C.-J."/>
            <person name="Brown M.W."/>
            <person name="Baldauf S.L."/>
        </authorList>
    </citation>
    <scope>NUCLEOTIDE SEQUENCE [LARGE SCALE GENOMIC DNA]</scope>
    <source>
        <strain evidence="2 3">ATCC MYA-3509</strain>
    </source>
</reference>
<evidence type="ECO:0000259" key="1">
    <source>
        <dbReference type="Pfam" id="PF00615"/>
    </source>
</evidence>
<dbReference type="SUPFAM" id="SSF48097">
    <property type="entry name" value="Regulator of G-protein signaling, RGS"/>
    <property type="match status" value="1"/>
</dbReference>
<dbReference type="InterPro" id="IPR044926">
    <property type="entry name" value="RGS_subdomain_2"/>
</dbReference>